<proteinExistence type="predicted"/>
<dbReference type="InterPro" id="IPR013424">
    <property type="entry name" value="Ice-binding_C"/>
</dbReference>
<accession>A0A0B0EPX2</accession>
<dbReference type="PATRIC" id="fig|237368.3.peg.1654"/>
<evidence type="ECO:0000313" key="2">
    <source>
        <dbReference type="EMBL" id="KHE92725.1"/>
    </source>
</evidence>
<dbReference type="EMBL" id="JRYO01000096">
    <property type="protein sequence ID" value="KHE92725.1"/>
    <property type="molecule type" value="Genomic_DNA"/>
</dbReference>
<evidence type="ECO:0000259" key="1">
    <source>
        <dbReference type="Pfam" id="PF07589"/>
    </source>
</evidence>
<feature type="domain" description="Ice-binding protein C-terminal" evidence="1">
    <location>
        <begin position="197"/>
        <end position="220"/>
    </location>
</feature>
<dbReference type="Proteomes" id="UP000030652">
    <property type="component" value="Unassembled WGS sequence"/>
</dbReference>
<dbReference type="AlphaFoldDB" id="A0A0B0EPX2"/>
<comment type="caution">
    <text evidence="2">The sequence shown here is derived from an EMBL/GenBank/DDBJ whole genome shotgun (WGS) entry which is preliminary data.</text>
</comment>
<dbReference type="NCBIfam" id="TIGR02595">
    <property type="entry name" value="PEP_CTERM"/>
    <property type="match status" value="1"/>
</dbReference>
<protein>
    <submittedName>
        <fullName evidence="2">PEP-CTERM motif protein</fullName>
    </submittedName>
</protein>
<name>A0A0B0EPX2_9BACT</name>
<organism evidence="2 3">
    <name type="scientific">Candidatus Scalindua brodae</name>
    <dbReference type="NCBI Taxonomy" id="237368"/>
    <lineage>
        <taxon>Bacteria</taxon>
        <taxon>Pseudomonadati</taxon>
        <taxon>Planctomycetota</taxon>
        <taxon>Candidatus Brocadiia</taxon>
        <taxon>Candidatus Brocadiales</taxon>
        <taxon>Candidatus Scalinduaceae</taxon>
        <taxon>Candidatus Scalindua</taxon>
    </lineage>
</organism>
<gene>
    <name evidence="2" type="ORF">SCABRO_01518</name>
</gene>
<dbReference type="Pfam" id="PF07589">
    <property type="entry name" value="PEP-CTERM"/>
    <property type="match status" value="1"/>
</dbReference>
<reference evidence="2 3" key="1">
    <citation type="submission" date="2014-10" db="EMBL/GenBank/DDBJ databases">
        <title>Draft genome of anammox bacterium scalindua brodae, obtained using differential coverage binning of sequence data from two enrichment reactors.</title>
        <authorList>
            <person name="Speth D.R."/>
            <person name="Russ L."/>
            <person name="Kartal B."/>
            <person name="Op den Camp H.J."/>
            <person name="Dutilh B.E."/>
            <person name="Jetten M.S."/>
        </authorList>
    </citation>
    <scope>NUCLEOTIDE SEQUENCE [LARGE SCALE GENOMIC DNA]</scope>
    <source>
        <strain evidence="2">RU1</strain>
    </source>
</reference>
<evidence type="ECO:0000313" key="3">
    <source>
        <dbReference type="Proteomes" id="UP000030652"/>
    </source>
</evidence>
<sequence>MKLFSMILSVAVIVFAIAGNVSAVIIPNPRVGFLDEDLNDSGYFVHTDRAIAIEIVDPIDTSAHGGVIFGFFFEGVDVTDPSKLITIFDSDDKGPVRQTVVIDFTENRVVDSDDGGVLQSAFTGSGRIGFFLDPGPAFDTIFTVPSLNMGEEDLAATFPVIGSSDLFLAFALGSGEPVAFEFISGVDAVLAPADSDPVPEPSTFILLGLGLVGLVFYRRKRLKGVMSPLVQSTFKKS</sequence>